<dbReference type="Gene3D" id="6.10.280.70">
    <property type="match status" value="1"/>
</dbReference>
<dbReference type="Pfam" id="PF05873">
    <property type="entry name" value="Mt_ATP-synt_D"/>
    <property type="match status" value="1"/>
</dbReference>
<gene>
    <name evidence="10" type="ORF">Cni_G22909</name>
</gene>
<keyword evidence="9" id="KW-0472">Membrane</keyword>
<evidence type="ECO:0000256" key="7">
    <source>
        <dbReference type="ARBA" id="ARBA00023065"/>
    </source>
</evidence>
<keyword evidence="5" id="KW-0375">Hydrogen ion transport</keyword>
<dbReference type="AlphaFoldDB" id="A0AAQ3QK06"/>
<dbReference type="InterPro" id="IPR008689">
    <property type="entry name" value="ATP_synth_F0_dsu_mt"/>
</dbReference>
<keyword evidence="7" id="KW-0406">Ion transport</keyword>
<keyword evidence="3" id="KW-0813">Transport</keyword>
<organism evidence="10 11">
    <name type="scientific">Canna indica</name>
    <name type="common">Indian-shot</name>
    <dbReference type="NCBI Taxonomy" id="4628"/>
    <lineage>
        <taxon>Eukaryota</taxon>
        <taxon>Viridiplantae</taxon>
        <taxon>Streptophyta</taxon>
        <taxon>Embryophyta</taxon>
        <taxon>Tracheophyta</taxon>
        <taxon>Spermatophyta</taxon>
        <taxon>Magnoliopsida</taxon>
        <taxon>Liliopsida</taxon>
        <taxon>Zingiberales</taxon>
        <taxon>Cannaceae</taxon>
        <taxon>Canna</taxon>
    </lineage>
</organism>
<dbReference type="Proteomes" id="UP001327560">
    <property type="component" value="Chromosome 7"/>
</dbReference>
<proteinExistence type="inferred from homology"/>
<evidence type="ECO:0000313" key="10">
    <source>
        <dbReference type="EMBL" id="WOL14129.1"/>
    </source>
</evidence>
<dbReference type="InterPro" id="IPR036228">
    <property type="entry name" value="ATP_synth_F0_dsu_sf_mt"/>
</dbReference>
<sequence>MSGSGVKKVAEVAAKATKSIDWDGMAKLLVSDEARKEFSNLRHAFNEVNQQLKTKFSMEPEPINWDYYRKGIGSHLVDMFKQAYESKFLSMMTCLLFQTFYCYFIEWRLSSCHHIVKVSFKKSSNYKIKVEIECNSSLN</sequence>
<dbReference type="GO" id="GO:0005743">
    <property type="term" value="C:mitochondrial inner membrane"/>
    <property type="evidence" value="ECO:0007669"/>
    <property type="project" value="UniProtKB-SubCell"/>
</dbReference>
<name>A0AAQ3QK06_9LILI</name>
<evidence type="ECO:0000313" key="11">
    <source>
        <dbReference type="Proteomes" id="UP001327560"/>
    </source>
</evidence>
<dbReference type="GO" id="GO:0015078">
    <property type="term" value="F:proton transmembrane transporter activity"/>
    <property type="evidence" value="ECO:0007669"/>
    <property type="project" value="InterPro"/>
</dbReference>
<evidence type="ECO:0000256" key="9">
    <source>
        <dbReference type="ARBA" id="ARBA00023136"/>
    </source>
</evidence>
<dbReference type="PANTHER" id="PTHR12700">
    <property type="entry name" value="ATP SYNTHASE SUBUNIT D, MITOCHONDRIAL"/>
    <property type="match status" value="1"/>
</dbReference>
<evidence type="ECO:0000256" key="2">
    <source>
        <dbReference type="ARBA" id="ARBA00006842"/>
    </source>
</evidence>
<keyword evidence="8" id="KW-0496">Mitochondrion</keyword>
<dbReference type="GO" id="GO:0045259">
    <property type="term" value="C:proton-transporting ATP synthase complex"/>
    <property type="evidence" value="ECO:0007669"/>
    <property type="project" value="UniProtKB-KW"/>
</dbReference>
<dbReference type="SUPFAM" id="SSF161065">
    <property type="entry name" value="ATP synthase D chain-like"/>
    <property type="match status" value="1"/>
</dbReference>
<dbReference type="EMBL" id="CP136896">
    <property type="protein sequence ID" value="WOL14129.1"/>
    <property type="molecule type" value="Genomic_DNA"/>
</dbReference>
<evidence type="ECO:0000256" key="5">
    <source>
        <dbReference type="ARBA" id="ARBA00022781"/>
    </source>
</evidence>
<accession>A0AAQ3QK06</accession>
<reference evidence="10 11" key="1">
    <citation type="submission" date="2023-10" db="EMBL/GenBank/DDBJ databases">
        <title>Chromosome-scale genome assembly provides insights into flower coloration mechanisms of Canna indica.</title>
        <authorList>
            <person name="Li C."/>
        </authorList>
    </citation>
    <scope>NUCLEOTIDE SEQUENCE [LARGE SCALE GENOMIC DNA]</scope>
    <source>
        <tissue evidence="10">Flower</tissue>
    </source>
</reference>
<comment type="similarity">
    <text evidence="2">Belongs to the ATPase d subunit family.</text>
</comment>
<protein>
    <recommendedName>
        <fullName evidence="12">ATP synthase subunit d, mitochondrial</fullName>
    </recommendedName>
</protein>
<evidence type="ECO:0000256" key="8">
    <source>
        <dbReference type="ARBA" id="ARBA00023128"/>
    </source>
</evidence>
<keyword evidence="6" id="KW-0999">Mitochondrion inner membrane</keyword>
<keyword evidence="11" id="KW-1185">Reference proteome</keyword>
<evidence type="ECO:0000256" key="3">
    <source>
        <dbReference type="ARBA" id="ARBA00022448"/>
    </source>
</evidence>
<evidence type="ECO:0000256" key="6">
    <source>
        <dbReference type="ARBA" id="ARBA00022792"/>
    </source>
</evidence>
<evidence type="ECO:0000256" key="1">
    <source>
        <dbReference type="ARBA" id="ARBA00004273"/>
    </source>
</evidence>
<comment type="subcellular location">
    <subcellularLocation>
        <location evidence="1">Mitochondrion inner membrane</location>
    </subcellularLocation>
</comment>
<dbReference type="GO" id="GO:0015986">
    <property type="term" value="P:proton motive force-driven ATP synthesis"/>
    <property type="evidence" value="ECO:0007669"/>
    <property type="project" value="InterPro"/>
</dbReference>
<keyword evidence="4" id="KW-0138">CF(0)</keyword>
<evidence type="ECO:0008006" key="12">
    <source>
        <dbReference type="Google" id="ProtNLM"/>
    </source>
</evidence>
<evidence type="ECO:0000256" key="4">
    <source>
        <dbReference type="ARBA" id="ARBA00022547"/>
    </source>
</evidence>